<keyword evidence="6" id="KW-0540">Nuclease</keyword>
<evidence type="ECO:0000256" key="9">
    <source>
        <dbReference type="ARBA" id="ARBA00022801"/>
    </source>
</evidence>
<dbReference type="Proteomes" id="UP000792457">
    <property type="component" value="Unassembled WGS sequence"/>
</dbReference>
<evidence type="ECO:0000313" key="12">
    <source>
        <dbReference type="EMBL" id="KAG8225915.1"/>
    </source>
</evidence>
<keyword evidence="5" id="KW-0819">tRNA processing</keyword>
<evidence type="ECO:0000256" key="4">
    <source>
        <dbReference type="ARBA" id="ARBA00012477"/>
    </source>
</evidence>
<dbReference type="InterPro" id="IPR047151">
    <property type="entry name" value="RNZ2-like"/>
</dbReference>
<comment type="catalytic activity">
    <reaction evidence="1">
        <text>Endonucleolytic cleavage of RNA, removing extra 3' nucleotides from tRNA precursor, generating 3' termini of tRNAs. A 3'-hydroxy group is left at the tRNA terminus and a 5'-phosphoryl group is left at the trailer molecule.</text>
        <dbReference type="EC" id="3.1.26.11"/>
    </reaction>
</comment>
<comment type="similarity">
    <text evidence="3">Belongs to the RNase Z family.</text>
</comment>
<keyword evidence="9" id="KW-0378">Hydrolase</keyword>
<dbReference type="InterPro" id="IPR036866">
    <property type="entry name" value="RibonucZ/Hydroxyglut_hydro"/>
</dbReference>
<dbReference type="GO" id="GO:0042781">
    <property type="term" value="F:3'-tRNA processing endoribonuclease activity"/>
    <property type="evidence" value="ECO:0007669"/>
    <property type="project" value="UniProtKB-EC"/>
</dbReference>
<keyword evidence="7" id="KW-0479">Metal-binding</keyword>
<name>A0A8K0K227_LADFU</name>
<dbReference type="CDD" id="cd07718">
    <property type="entry name" value="RNaseZ_ELAC1_ELAC2-C-term-like_MBL-fold"/>
    <property type="match status" value="1"/>
</dbReference>
<reference evidence="12" key="2">
    <citation type="submission" date="2017-10" db="EMBL/GenBank/DDBJ databases">
        <title>Ladona fulva Genome sequencing and assembly.</title>
        <authorList>
            <person name="Murali S."/>
            <person name="Richards S."/>
            <person name="Bandaranaike D."/>
            <person name="Bellair M."/>
            <person name="Blankenburg K."/>
            <person name="Chao H."/>
            <person name="Dinh H."/>
            <person name="Doddapaneni H."/>
            <person name="Dugan-Rocha S."/>
            <person name="Elkadiri S."/>
            <person name="Gnanaolivu R."/>
            <person name="Hernandez B."/>
            <person name="Skinner E."/>
            <person name="Javaid M."/>
            <person name="Lee S."/>
            <person name="Li M."/>
            <person name="Ming W."/>
            <person name="Munidasa M."/>
            <person name="Muniz J."/>
            <person name="Nguyen L."/>
            <person name="Hughes D."/>
            <person name="Osuji N."/>
            <person name="Pu L.-L."/>
            <person name="Puazo M."/>
            <person name="Qu C."/>
            <person name="Quiroz J."/>
            <person name="Raj R."/>
            <person name="Weissenberger G."/>
            <person name="Xin Y."/>
            <person name="Zou X."/>
            <person name="Han Y."/>
            <person name="Worley K."/>
            <person name="Muzny D."/>
            <person name="Gibbs R."/>
        </authorList>
    </citation>
    <scope>NUCLEOTIDE SEQUENCE</scope>
    <source>
        <strain evidence="12">Sampled in the wild</strain>
    </source>
</reference>
<dbReference type="EC" id="3.1.26.11" evidence="4"/>
<dbReference type="GO" id="GO:0005739">
    <property type="term" value="C:mitochondrion"/>
    <property type="evidence" value="ECO:0007669"/>
    <property type="project" value="TreeGrafter"/>
</dbReference>
<dbReference type="PANTHER" id="PTHR12553:SF49">
    <property type="entry name" value="ZINC PHOSPHODIESTERASE ELAC PROTEIN 2"/>
    <property type="match status" value="1"/>
</dbReference>
<evidence type="ECO:0000313" key="13">
    <source>
        <dbReference type="Proteomes" id="UP000792457"/>
    </source>
</evidence>
<dbReference type="EMBL" id="KZ308259">
    <property type="protein sequence ID" value="KAG8225915.1"/>
    <property type="molecule type" value="Genomic_DNA"/>
</dbReference>
<dbReference type="InterPro" id="IPR027794">
    <property type="entry name" value="tRNase_Z_dom"/>
</dbReference>
<dbReference type="PANTHER" id="PTHR12553">
    <property type="entry name" value="ZINC PHOSPHODIESTERASE ELAC PROTEIN 2"/>
    <property type="match status" value="1"/>
</dbReference>
<keyword evidence="8" id="KW-0255">Endonuclease</keyword>
<dbReference type="Pfam" id="PF13691">
    <property type="entry name" value="Lactamase_B_4"/>
    <property type="match status" value="1"/>
</dbReference>
<evidence type="ECO:0000256" key="2">
    <source>
        <dbReference type="ARBA" id="ARBA00001947"/>
    </source>
</evidence>
<dbReference type="Pfam" id="PF23023">
    <property type="entry name" value="Anti-Pycsar_Apyc1"/>
    <property type="match status" value="1"/>
</dbReference>
<gene>
    <name evidence="12" type="ORF">J437_LFUL005951</name>
</gene>
<keyword evidence="10" id="KW-0862">Zinc</keyword>
<evidence type="ECO:0000259" key="11">
    <source>
        <dbReference type="Pfam" id="PF13691"/>
    </source>
</evidence>
<proteinExistence type="inferred from homology"/>
<dbReference type="SUPFAM" id="SSF56281">
    <property type="entry name" value="Metallo-hydrolase/oxidoreductase"/>
    <property type="match status" value="2"/>
</dbReference>
<evidence type="ECO:0000256" key="3">
    <source>
        <dbReference type="ARBA" id="ARBA00007823"/>
    </source>
</evidence>
<evidence type="ECO:0000256" key="6">
    <source>
        <dbReference type="ARBA" id="ARBA00022722"/>
    </source>
</evidence>
<sequence length="728" mass="81399">MNALNSSCRFCRTFQICMFRKFSDKTEKVLHKLLMEMAKDKESTINLQRQRQKMKEKTSKYTPGAVTLQVLGSGAKGSPRSLYVFTDQSRYLFNCGEGTQRLAHEHKMKLSKLEHIFITYPCWENIGGLPGVALTIQDVGVPEITIHGPKGTADIFMATRRFVVLKNLNVKYRSPSSGVFEDPVMKVFYIPIVPLNRQKVAGESQGLSTLCTSVEEDDEDVDYYAYEANANHNNCKTKRKNRLKTDRDMEPMSDCSICYFCRLHPKQGTLILEKCVEYGVPPGPLLGKLKSGQDVTLPNGVVVKSSDVCSSPDPGPVFLVIDCPNADFIDGLRHNEELKKLIEEMENKDDIMAVVHFCPLEVLSDAQYLEWASQFPVSTTHISIGEGNVCSGSIAVHRLQYKLNLLHPKIFPLLADSGIPSIVNDEKVGIKDSKVLPNMSNYSSVENNQIDGLGKIVIPSQLNTPEKCIIKACTFFNVHLRPRKGFDSSSALQLNCQEFVDETMTVDGFEKSLHDFKVKLQTSQPSNDTYPKILFLGTGSCIPNKARNTSGILIELSERQCMLLDCGEGTYGQIVRFFGREKSDDVLLRLYCVFISHLHADHHIGLISLLKRRYSLSQKKGLSSNILYLLAPRQIMFWLNFYHDHFEPILNQVKLIPCSEVVDQSVVSFSEPPPVSASGMTSALGLKSVLTVPVCHCPNSFGVALAHIDGWKITYSGDTMPCKDLVKL</sequence>
<evidence type="ECO:0000256" key="8">
    <source>
        <dbReference type="ARBA" id="ARBA00022759"/>
    </source>
</evidence>
<feature type="non-terminal residue" evidence="12">
    <location>
        <position position="1"/>
    </location>
</feature>
<evidence type="ECO:0000256" key="5">
    <source>
        <dbReference type="ARBA" id="ARBA00022694"/>
    </source>
</evidence>
<evidence type="ECO:0000256" key="7">
    <source>
        <dbReference type="ARBA" id="ARBA00022723"/>
    </source>
</evidence>
<dbReference type="Gene3D" id="3.60.15.10">
    <property type="entry name" value="Ribonuclease Z/Hydroxyacylglutathione hydrolase-like"/>
    <property type="match status" value="2"/>
</dbReference>
<comment type="caution">
    <text evidence="12">The sequence shown here is derived from an EMBL/GenBank/DDBJ whole genome shotgun (WGS) entry which is preliminary data.</text>
</comment>
<dbReference type="AlphaFoldDB" id="A0A8K0K227"/>
<dbReference type="OrthoDB" id="527344at2759"/>
<accession>A0A8K0K227</accession>
<evidence type="ECO:0000256" key="1">
    <source>
        <dbReference type="ARBA" id="ARBA00000402"/>
    </source>
</evidence>
<feature type="domain" description="tRNase Z endonuclease" evidence="11">
    <location>
        <begin position="81"/>
        <end position="128"/>
    </location>
</feature>
<organism evidence="12 13">
    <name type="scientific">Ladona fulva</name>
    <name type="common">Scarce chaser dragonfly</name>
    <name type="synonym">Libellula fulva</name>
    <dbReference type="NCBI Taxonomy" id="123851"/>
    <lineage>
        <taxon>Eukaryota</taxon>
        <taxon>Metazoa</taxon>
        <taxon>Ecdysozoa</taxon>
        <taxon>Arthropoda</taxon>
        <taxon>Hexapoda</taxon>
        <taxon>Insecta</taxon>
        <taxon>Pterygota</taxon>
        <taxon>Palaeoptera</taxon>
        <taxon>Odonata</taxon>
        <taxon>Epiprocta</taxon>
        <taxon>Anisoptera</taxon>
        <taxon>Libelluloidea</taxon>
        <taxon>Libellulidae</taxon>
        <taxon>Ladona</taxon>
    </lineage>
</organism>
<evidence type="ECO:0000256" key="10">
    <source>
        <dbReference type="ARBA" id="ARBA00022833"/>
    </source>
</evidence>
<keyword evidence="13" id="KW-1185">Reference proteome</keyword>
<dbReference type="GO" id="GO:0046872">
    <property type="term" value="F:metal ion binding"/>
    <property type="evidence" value="ECO:0007669"/>
    <property type="project" value="UniProtKB-KW"/>
</dbReference>
<protein>
    <recommendedName>
        <fullName evidence="4">ribonuclease Z</fullName>
        <ecNumber evidence="4">3.1.26.11</ecNumber>
    </recommendedName>
</protein>
<dbReference type="GO" id="GO:1990180">
    <property type="term" value="P:mitochondrial tRNA 3'-end processing"/>
    <property type="evidence" value="ECO:0007669"/>
    <property type="project" value="TreeGrafter"/>
</dbReference>
<comment type="cofactor">
    <cofactor evidence="2">
        <name>Zn(2+)</name>
        <dbReference type="ChEBI" id="CHEBI:29105"/>
    </cofactor>
</comment>
<reference evidence="12" key="1">
    <citation type="submission" date="2013-04" db="EMBL/GenBank/DDBJ databases">
        <authorList>
            <person name="Qu J."/>
            <person name="Murali S.C."/>
            <person name="Bandaranaike D."/>
            <person name="Bellair M."/>
            <person name="Blankenburg K."/>
            <person name="Chao H."/>
            <person name="Dinh H."/>
            <person name="Doddapaneni H."/>
            <person name="Downs B."/>
            <person name="Dugan-Rocha S."/>
            <person name="Elkadiri S."/>
            <person name="Gnanaolivu R.D."/>
            <person name="Hernandez B."/>
            <person name="Javaid M."/>
            <person name="Jayaseelan J.C."/>
            <person name="Lee S."/>
            <person name="Li M."/>
            <person name="Ming W."/>
            <person name="Munidasa M."/>
            <person name="Muniz J."/>
            <person name="Nguyen L."/>
            <person name="Ongeri F."/>
            <person name="Osuji N."/>
            <person name="Pu L.-L."/>
            <person name="Puazo M."/>
            <person name="Qu C."/>
            <person name="Quiroz J."/>
            <person name="Raj R."/>
            <person name="Weissenberger G."/>
            <person name="Xin Y."/>
            <person name="Zou X."/>
            <person name="Han Y."/>
            <person name="Richards S."/>
            <person name="Worley K."/>
            <person name="Muzny D."/>
            <person name="Gibbs R."/>
        </authorList>
    </citation>
    <scope>NUCLEOTIDE SEQUENCE</scope>
    <source>
        <strain evidence="12">Sampled in the wild</strain>
    </source>
</reference>